<dbReference type="Proteomes" id="UP001059475">
    <property type="component" value="Chromosome"/>
</dbReference>
<evidence type="ECO:0008006" key="3">
    <source>
        <dbReference type="Google" id="ProtNLM"/>
    </source>
</evidence>
<dbReference type="RefSeq" id="WP_254771035.1">
    <property type="nucleotide sequence ID" value="NZ_CP101114.1"/>
</dbReference>
<gene>
    <name evidence="1" type="ORF">NMK50_04600</name>
</gene>
<keyword evidence="2" id="KW-1185">Reference proteome</keyword>
<proteinExistence type="predicted"/>
<name>A0ABY5EVN8_9HYPH</name>
<accession>A0ABY5EVN8</accession>
<organism evidence="1 2">
    <name type="scientific">Bartonella harrusi</name>
    <dbReference type="NCBI Taxonomy" id="2961895"/>
    <lineage>
        <taxon>Bacteria</taxon>
        <taxon>Pseudomonadati</taxon>
        <taxon>Pseudomonadota</taxon>
        <taxon>Alphaproteobacteria</taxon>
        <taxon>Hyphomicrobiales</taxon>
        <taxon>Bartonellaceae</taxon>
        <taxon>Bartonella</taxon>
    </lineage>
</organism>
<protein>
    <recommendedName>
        <fullName evidence="3">Phage related protein</fullName>
    </recommendedName>
</protein>
<evidence type="ECO:0000313" key="2">
    <source>
        <dbReference type="Proteomes" id="UP001059475"/>
    </source>
</evidence>
<dbReference type="EMBL" id="CP101114">
    <property type="protein sequence ID" value="UTO29214.1"/>
    <property type="molecule type" value="Genomic_DNA"/>
</dbReference>
<sequence>MNKLIPQSDGNTKVLLDMLEVHLKKNNGFIKTDFYDFKHIYDGPFLVSETKSFPLESIIIVNIEQPTKNERDPMDKSPVTHVFDYLEKVRKGEAFTVDGCPIPPSQNVPVFCYIVCDLTENMRRSCRFLDLTKTNDGMRYFGYHKNYKTYIEVLSFEKLKS</sequence>
<reference evidence="1" key="1">
    <citation type="submission" date="2022-07" db="EMBL/GenBank/DDBJ databases">
        <title>First report of Bartonella spp. in marsupials in Brazil, with a description of Bartonella harrusi sp. nov. and new proposal for taxonomic reclassification of species of the genus Bartonella.</title>
        <authorList>
            <person name="Amaral R.B."/>
        </authorList>
    </citation>
    <scope>NUCLEOTIDE SEQUENCE</scope>
    <source>
        <strain evidence="1">117A</strain>
    </source>
</reference>
<evidence type="ECO:0000313" key="1">
    <source>
        <dbReference type="EMBL" id="UTO29214.1"/>
    </source>
</evidence>